<reference evidence="1 2" key="1">
    <citation type="journal article" date="2014" name="Nat. Commun.">
        <title>Molecular traces of alternative social organization in a termite genome.</title>
        <authorList>
            <person name="Terrapon N."/>
            <person name="Li C."/>
            <person name="Robertson H.M."/>
            <person name="Ji L."/>
            <person name="Meng X."/>
            <person name="Booth W."/>
            <person name="Chen Z."/>
            <person name="Childers C.P."/>
            <person name="Glastad K.M."/>
            <person name="Gokhale K."/>
            <person name="Gowin J."/>
            <person name="Gronenberg W."/>
            <person name="Hermansen R.A."/>
            <person name="Hu H."/>
            <person name="Hunt B.G."/>
            <person name="Huylmans A.K."/>
            <person name="Khalil S.M."/>
            <person name="Mitchell R.D."/>
            <person name="Munoz-Torres M.C."/>
            <person name="Mustard J.A."/>
            <person name="Pan H."/>
            <person name="Reese J.T."/>
            <person name="Scharf M.E."/>
            <person name="Sun F."/>
            <person name="Vogel H."/>
            <person name="Xiao J."/>
            <person name="Yang W."/>
            <person name="Yang Z."/>
            <person name="Yang Z."/>
            <person name="Zhou J."/>
            <person name="Zhu J."/>
            <person name="Brent C.S."/>
            <person name="Elsik C.G."/>
            <person name="Goodisman M.A."/>
            <person name="Liberles D.A."/>
            <person name="Roe R.M."/>
            <person name="Vargo E.L."/>
            <person name="Vilcinskas A."/>
            <person name="Wang J."/>
            <person name="Bornberg-Bauer E."/>
            <person name="Korb J."/>
            <person name="Zhang G."/>
            <person name="Liebig J."/>
        </authorList>
    </citation>
    <scope>NUCLEOTIDE SEQUENCE [LARGE SCALE GENOMIC DNA]</scope>
    <source>
        <tissue evidence="1">Whole organism</tissue>
    </source>
</reference>
<name>A0A067REF3_ZOONE</name>
<organism evidence="1 2">
    <name type="scientific">Zootermopsis nevadensis</name>
    <name type="common">Dampwood termite</name>
    <dbReference type="NCBI Taxonomy" id="136037"/>
    <lineage>
        <taxon>Eukaryota</taxon>
        <taxon>Metazoa</taxon>
        <taxon>Ecdysozoa</taxon>
        <taxon>Arthropoda</taxon>
        <taxon>Hexapoda</taxon>
        <taxon>Insecta</taxon>
        <taxon>Pterygota</taxon>
        <taxon>Neoptera</taxon>
        <taxon>Polyneoptera</taxon>
        <taxon>Dictyoptera</taxon>
        <taxon>Blattodea</taxon>
        <taxon>Blattoidea</taxon>
        <taxon>Termitoidae</taxon>
        <taxon>Termopsidae</taxon>
        <taxon>Zootermopsis</taxon>
    </lineage>
</organism>
<proteinExistence type="predicted"/>
<evidence type="ECO:0000313" key="1">
    <source>
        <dbReference type="EMBL" id="KDR17266.1"/>
    </source>
</evidence>
<dbReference type="EMBL" id="KK852747">
    <property type="protein sequence ID" value="KDR17266.1"/>
    <property type="molecule type" value="Genomic_DNA"/>
</dbReference>
<protein>
    <submittedName>
        <fullName evidence="1">Uncharacterized protein</fullName>
    </submittedName>
</protein>
<evidence type="ECO:0000313" key="2">
    <source>
        <dbReference type="Proteomes" id="UP000027135"/>
    </source>
</evidence>
<accession>A0A067REF3</accession>
<dbReference type="AlphaFoldDB" id="A0A067REF3"/>
<dbReference type="InParanoid" id="A0A067REF3"/>
<dbReference type="Proteomes" id="UP000027135">
    <property type="component" value="Unassembled WGS sequence"/>
</dbReference>
<keyword evidence="2" id="KW-1185">Reference proteome</keyword>
<gene>
    <name evidence="1" type="ORF">L798_08832</name>
</gene>
<sequence>MNTQTACLTEHYNNSLAVIRQLSVQAKGRYGSPKVRLILPVAAAKDMT</sequence>